<organism evidence="1">
    <name type="scientific">Arcobacter sp. AZ-2023</name>
    <dbReference type="NCBI Taxonomy" id="3074453"/>
    <lineage>
        <taxon>Bacteria</taxon>
        <taxon>Pseudomonadati</taxon>
        <taxon>Campylobacterota</taxon>
        <taxon>Epsilonproteobacteria</taxon>
        <taxon>Campylobacterales</taxon>
        <taxon>Arcobacteraceae</taxon>
        <taxon>Arcobacter</taxon>
    </lineage>
</organism>
<gene>
    <name evidence="1" type="ORF">RJG54_00395</name>
</gene>
<dbReference type="AlphaFoldDB" id="A0AA96I358"/>
<reference evidence="1" key="1">
    <citation type="submission" date="2023-09" db="EMBL/GenBank/DDBJ databases">
        <title>Arcobacter tbilisiensis sp. nov. isolated from chicken meat in Tbilisi, Georgia.</title>
        <authorList>
            <person name="Matthias R."/>
            <person name="Zautner A.E."/>
        </authorList>
    </citation>
    <scope>NUCLEOTIDE SEQUENCE</scope>
    <source>
        <strain evidence="1">LEO 107</strain>
    </source>
</reference>
<proteinExistence type="predicted"/>
<sequence length="263" mass="30117">MYQAMISEIAKNKLENFKPSFDEINKKMSPSELLKNSEKFGISGDSLEIVNLQKETKDTLKEKIKVELPDCNEANINKIKGNASEQLMDEYFKKSGWEKVEGEVGVNGIDGLYVKRDKDGNITNVLMSESKYNTSQLGDTKDGKQMSKDWILKKLDNLERAHPDNQDYSQIKELVIDDKYRARLWQVNEVDNTLYITLKKIDSVGNEVSISQLSGNENYKINKIPAIDLKEPIDNYQKSLAMSYDNIVEKVINDYKIKQNQSA</sequence>
<dbReference type="EMBL" id="CP134846">
    <property type="protein sequence ID" value="WNL16890.1"/>
    <property type="molecule type" value="Genomic_DNA"/>
</dbReference>
<evidence type="ECO:0000313" key="1">
    <source>
        <dbReference type="EMBL" id="WNL16890.1"/>
    </source>
</evidence>
<protein>
    <submittedName>
        <fullName evidence="1">Uncharacterized protein</fullName>
    </submittedName>
</protein>
<accession>A0AA96I358</accession>
<dbReference type="CDD" id="cd20734">
    <property type="entry name" value="PoNe_RHS-like"/>
    <property type="match status" value="1"/>
</dbReference>
<name>A0AA96I358_9BACT</name>